<reference evidence="2 3" key="1">
    <citation type="journal article" date="2023" name="G3 (Bethesda)">
        <title>A chromosome-length genome assembly and annotation of blackberry (Rubus argutus, cv. 'Hillquist').</title>
        <authorList>
            <person name="Bruna T."/>
            <person name="Aryal R."/>
            <person name="Dudchenko O."/>
            <person name="Sargent D.J."/>
            <person name="Mead D."/>
            <person name="Buti M."/>
            <person name="Cavallini A."/>
            <person name="Hytonen T."/>
            <person name="Andres J."/>
            <person name="Pham M."/>
            <person name="Weisz D."/>
            <person name="Mascagni F."/>
            <person name="Usai G."/>
            <person name="Natali L."/>
            <person name="Bassil N."/>
            <person name="Fernandez G.E."/>
            <person name="Lomsadze A."/>
            <person name="Armour M."/>
            <person name="Olukolu B."/>
            <person name="Poorten T."/>
            <person name="Britton C."/>
            <person name="Davik J."/>
            <person name="Ashrafi H."/>
            <person name="Aiden E.L."/>
            <person name="Borodovsky M."/>
            <person name="Worthington M."/>
        </authorList>
    </citation>
    <scope>NUCLEOTIDE SEQUENCE [LARGE SCALE GENOMIC DNA]</scope>
    <source>
        <strain evidence="2">PI 553951</strain>
    </source>
</reference>
<protein>
    <submittedName>
        <fullName evidence="2">Uncharacterized protein</fullName>
    </submittedName>
</protein>
<name>A0AAW1WZS3_RUBAR</name>
<evidence type="ECO:0000256" key="1">
    <source>
        <dbReference type="SAM" id="MobiDB-lite"/>
    </source>
</evidence>
<gene>
    <name evidence="2" type="ORF">M0R45_026412</name>
</gene>
<feature type="compositionally biased region" description="Polar residues" evidence="1">
    <location>
        <begin position="319"/>
        <end position="334"/>
    </location>
</feature>
<keyword evidence="3" id="KW-1185">Reference proteome</keyword>
<dbReference type="EMBL" id="JBEDUW010000005">
    <property type="protein sequence ID" value="KAK9929309.1"/>
    <property type="molecule type" value="Genomic_DNA"/>
</dbReference>
<evidence type="ECO:0000313" key="3">
    <source>
        <dbReference type="Proteomes" id="UP001457282"/>
    </source>
</evidence>
<organism evidence="2 3">
    <name type="scientific">Rubus argutus</name>
    <name type="common">Southern blackberry</name>
    <dbReference type="NCBI Taxonomy" id="59490"/>
    <lineage>
        <taxon>Eukaryota</taxon>
        <taxon>Viridiplantae</taxon>
        <taxon>Streptophyta</taxon>
        <taxon>Embryophyta</taxon>
        <taxon>Tracheophyta</taxon>
        <taxon>Spermatophyta</taxon>
        <taxon>Magnoliopsida</taxon>
        <taxon>eudicotyledons</taxon>
        <taxon>Gunneridae</taxon>
        <taxon>Pentapetalae</taxon>
        <taxon>rosids</taxon>
        <taxon>fabids</taxon>
        <taxon>Rosales</taxon>
        <taxon>Rosaceae</taxon>
        <taxon>Rosoideae</taxon>
        <taxon>Rosoideae incertae sedis</taxon>
        <taxon>Rubus</taxon>
    </lineage>
</organism>
<feature type="region of interest" description="Disordered" evidence="1">
    <location>
        <begin position="316"/>
        <end position="344"/>
    </location>
</feature>
<proteinExistence type="predicted"/>
<dbReference type="Proteomes" id="UP001457282">
    <property type="component" value="Unassembled WGS sequence"/>
</dbReference>
<comment type="caution">
    <text evidence="2">The sequence shown here is derived from an EMBL/GenBank/DDBJ whole genome shotgun (WGS) entry which is preliminary data.</text>
</comment>
<sequence>MVVVTLLELLSVPEETLLELLSVPEETLWELPNIPEEILWELPNIPEETLWELPNIPEEILWELPNIPEETLCELPNIPEEILWELPNIPEETLWELPNIPEETLWELPNIPEEAFSELSGSVKIWCNLELPLRRQRSNLRVFGHNSAQCRGLFGQQLSEQFPELQAGTMSPGSNDSEDSTSADKVAESLIKAFEERNTQFVRNSLDTYAKEINGTVRELAKTVAALSAQMQAQQATLSTVLNERATFMSLLYKHDFTSKEKAKSSNTIAEDDVTDTKVSKLRFKVGKQRGKRSLSNMGKTTKGVGLKQIPSGEVSVVAKSSHQTNKASSSKQAETGDDDSDPENFMEEFVAQTSQVEEKKSVAYGGTNNEGLHLFSDEQITALVRKAVRSHLGEELGRGW</sequence>
<accession>A0AAW1WZS3</accession>
<evidence type="ECO:0000313" key="2">
    <source>
        <dbReference type="EMBL" id="KAK9929309.1"/>
    </source>
</evidence>
<feature type="region of interest" description="Disordered" evidence="1">
    <location>
        <begin position="288"/>
        <end position="307"/>
    </location>
</feature>
<dbReference type="AlphaFoldDB" id="A0AAW1WZS3"/>